<accession>A0A2T0XBP0</accession>
<dbReference type="Proteomes" id="UP000252733">
    <property type="component" value="Unassembled WGS sequence"/>
</dbReference>
<dbReference type="AlphaFoldDB" id="A0A2T0XBP0"/>
<keyword evidence="1" id="KW-0812">Transmembrane</keyword>
<dbReference type="Pfam" id="PF03929">
    <property type="entry name" value="PepSY_TM"/>
    <property type="match status" value="1"/>
</dbReference>
<feature type="transmembrane region" description="Helical" evidence="1">
    <location>
        <begin position="344"/>
        <end position="365"/>
    </location>
</feature>
<proteinExistence type="predicted"/>
<dbReference type="STRING" id="1168289.GCA_000259075_03422"/>
<evidence type="ECO:0000313" key="3">
    <source>
        <dbReference type="Proteomes" id="UP000252733"/>
    </source>
</evidence>
<feature type="transmembrane region" description="Helical" evidence="1">
    <location>
        <begin position="146"/>
        <end position="167"/>
    </location>
</feature>
<keyword evidence="1" id="KW-0472">Membrane</keyword>
<keyword evidence="1" id="KW-1133">Transmembrane helix</keyword>
<dbReference type="OrthoDB" id="111691at2"/>
<dbReference type="InterPro" id="IPR005625">
    <property type="entry name" value="PepSY-ass_TM"/>
</dbReference>
<dbReference type="RefSeq" id="WP_106153994.1">
    <property type="nucleotide sequence ID" value="NZ_PVTS01000015.1"/>
</dbReference>
<feature type="transmembrane region" description="Helical" evidence="1">
    <location>
        <begin position="197"/>
        <end position="217"/>
    </location>
</feature>
<keyword evidence="3" id="KW-1185">Reference proteome</keyword>
<feature type="transmembrane region" description="Helical" evidence="1">
    <location>
        <begin position="15"/>
        <end position="39"/>
    </location>
</feature>
<evidence type="ECO:0000313" key="2">
    <source>
        <dbReference type="EMBL" id="RCW37538.1"/>
    </source>
</evidence>
<name>A0A2T0XBP0_9BACT</name>
<organism evidence="2 3">
    <name type="scientific">Marinilabilia salmonicolor</name>
    <dbReference type="NCBI Taxonomy" id="989"/>
    <lineage>
        <taxon>Bacteria</taxon>
        <taxon>Pseudomonadati</taxon>
        <taxon>Bacteroidota</taxon>
        <taxon>Bacteroidia</taxon>
        <taxon>Marinilabiliales</taxon>
        <taxon>Marinilabiliaceae</taxon>
        <taxon>Marinilabilia</taxon>
    </lineage>
</organism>
<gene>
    <name evidence="2" type="ORF">DFO77_10546</name>
</gene>
<comment type="caution">
    <text evidence="2">The sequence shown here is derived from an EMBL/GenBank/DDBJ whole genome shotgun (WGS) entry which is preliminary data.</text>
</comment>
<dbReference type="EMBL" id="QPIZ01000005">
    <property type="protein sequence ID" value="RCW37538.1"/>
    <property type="molecule type" value="Genomic_DNA"/>
</dbReference>
<dbReference type="PANTHER" id="PTHR34219">
    <property type="entry name" value="IRON-REGULATED INNER MEMBRANE PROTEIN-RELATED"/>
    <property type="match status" value="1"/>
</dbReference>
<dbReference type="PANTHER" id="PTHR34219:SF3">
    <property type="entry name" value="BLL7967 PROTEIN"/>
    <property type="match status" value="1"/>
</dbReference>
<protein>
    <submittedName>
        <fullName evidence="2">Putative iron-regulated membrane protein</fullName>
    </submittedName>
</protein>
<reference evidence="2 3" key="1">
    <citation type="submission" date="2018-07" db="EMBL/GenBank/DDBJ databases">
        <title>Freshwater and sediment microbial communities from various areas in North America, analyzing microbe dynamics in response to fracking.</title>
        <authorList>
            <person name="Lamendella R."/>
        </authorList>
    </citation>
    <scope>NUCLEOTIDE SEQUENCE [LARGE SCALE GENOMIC DNA]</scope>
    <source>
        <strain evidence="2 3">160A</strain>
    </source>
</reference>
<sequence>MRNSKSLTRRIFGEVHLWLGIVSGLVLFIICLSGAVYTFRSEFEQLADPDKYMVDEQEGAEVVSVDRVIELLSDSGEVTSVLVPGMEQRTLEAVVKMSPEQRRGTIFYVHPYSGDIVGKSGGKAGAFFLWVMKLHRWLLMGKTGKVIVGVSTLIFVILVISGLVLWVPKKLRMLKNGLRITLRGTFRRNMWELHNVLGFYAAPILLIMALTGLAWSFDWYRSGLGNVLGAPVFNRGGTEKVEMVVPENSSKLPYADLLAKAKGRWDDNSDFRISVVQQEDTPVRITRYATGFFAFAGSDQMSVHPYTSEVLAVNLFSDRPLNEQIASLIKPLHTGEIYGTFSKIIYFFVVLIATSLPVTGVVMWLGKIRLRTSK</sequence>
<evidence type="ECO:0000256" key="1">
    <source>
        <dbReference type="SAM" id="Phobius"/>
    </source>
</evidence>